<reference evidence="1 2" key="1">
    <citation type="submission" date="2009-03" db="EMBL/GenBank/DDBJ databases">
        <authorList>
            <person name="Warren W."/>
            <person name="Ye L."/>
            <person name="Minx P."/>
            <person name="Worley K."/>
            <person name="Gibbs R."/>
            <person name="Wilson R.K."/>
        </authorList>
    </citation>
    <scope>NUCLEOTIDE SEQUENCE [LARGE SCALE GENOMIC DNA]</scope>
</reference>
<dbReference type="PRINTS" id="PR02045">
    <property type="entry name" value="F138DOMAIN"/>
</dbReference>
<accession>A0A8I3W2S4</accession>
<reference evidence="1" key="2">
    <citation type="submission" date="2025-08" db="UniProtKB">
        <authorList>
            <consortium name="Ensembl"/>
        </authorList>
    </citation>
    <scope>IDENTIFICATION</scope>
</reference>
<protein>
    <submittedName>
        <fullName evidence="1">Uncharacterized protein</fullName>
    </submittedName>
</protein>
<dbReference type="GeneTree" id="ENSGT01120000271815"/>
<proteinExistence type="predicted"/>
<dbReference type="PANTHER" id="PTHR12138">
    <property type="entry name" value="PRIMATE-EXPANDED PROTEIN FAMILY"/>
    <property type="match status" value="1"/>
</dbReference>
<evidence type="ECO:0000313" key="2">
    <source>
        <dbReference type="Proteomes" id="UP000008225"/>
    </source>
</evidence>
<name>A0A8I3W2S4_CALJA</name>
<dbReference type="PANTHER" id="PTHR12138:SF133">
    <property type="entry name" value="SECRETED PROTEIN"/>
    <property type="match status" value="1"/>
</dbReference>
<keyword evidence="2" id="KW-1185">Reference proteome</keyword>
<dbReference type="Proteomes" id="UP000008225">
    <property type="component" value="Chromosome 12"/>
</dbReference>
<reference evidence="1" key="3">
    <citation type="submission" date="2025-09" db="UniProtKB">
        <authorList>
            <consortium name="Ensembl"/>
        </authorList>
    </citation>
    <scope>IDENTIFICATION</scope>
</reference>
<dbReference type="Ensembl" id="ENSCJAT00000095771.2">
    <property type="protein sequence ID" value="ENSCJAP00000082169.1"/>
    <property type="gene ID" value="ENSCJAG00000064305.2"/>
</dbReference>
<organism evidence="1 2">
    <name type="scientific">Callithrix jacchus</name>
    <name type="common">White-tufted-ear marmoset</name>
    <name type="synonym">Simia Jacchus</name>
    <dbReference type="NCBI Taxonomy" id="9483"/>
    <lineage>
        <taxon>Eukaryota</taxon>
        <taxon>Metazoa</taxon>
        <taxon>Chordata</taxon>
        <taxon>Craniata</taxon>
        <taxon>Vertebrata</taxon>
        <taxon>Euteleostomi</taxon>
        <taxon>Mammalia</taxon>
        <taxon>Eutheria</taxon>
        <taxon>Euarchontoglires</taxon>
        <taxon>Primates</taxon>
        <taxon>Haplorrhini</taxon>
        <taxon>Platyrrhini</taxon>
        <taxon>Cebidae</taxon>
        <taxon>Callitrichinae</taxon>
        <taxon>Callithrix</taxon>
        <taxon>Callithrix</taxon>
    </lineage>
</organism>
<sequence length="211" mass="22227">MASGRGAPPCRGPCLLRFLREAGLRRVFLKNVVGRVLPADTTAAGSRVGCAGVECLGHRAEPPPGTPGAAGLREAQLCRRALRRPRPGGTAAVSMVMVNKPESASATTATYPAFLFPFSERPLRLECSGKISVHYNLCLPGSSNSPASASLLDRITGTCHHAQLIYIFLVETVFQYVGHTGLEPLTSSHPPTLASQSAGITGVSHCVQLEL</sequence>
<evidence type="ECO:0000313" key="1">
    <source>
        <dbReference type="Ensembl" id="ENSCJAP00000082169.1"/>
    </source>
</evidence>
<dbReference type="AlphaFoldDB" id="A0A8I3W2S4"/>